<evidence type="ECO:0000313" key="3">
    <source>
        <dbReference type="Proteomes" id="UP001066276"/>
    </source>
</evidence>
<reference evidence="2" key="1">
    <citation type="journal article" date="2022" name="bioRxiv">
        <title>Sequencing and chromosome-scale assembly of the giantPleurodeles waltlgenome.</title>
        <authorList>
            <person name="Brown T."/>
            <person name="Elewa A."/>
            <person name="Iarovenko S."/>
            <person name="Subramanian E."/>
            <person name="Araus A.J."/>
            <person name="Petzold A."/>
            <person name="Susuki M."/>
            <person name="Suzuki K.-i.T."/>
            <person name="Hayashi T."/>
            <person name="Toyoda A."/>
            <person name="Oliveira C."/>
            <person name="Osipova E."/>
            <person name="Leigh N.D."/>
            <person name="Simon A."/>
            <person name="Yun M.H."/>
        </authorList>
    </citation>
    <scope>NUCLEOTIDE SEQUENCE</scope>
    <source>
        <strain evidence="2">20211129_DDA</strain>
        <tissue evidence="2">Liver</tissue>
    </source>
</reference>
<dbReference type="EMBL" id="JANPWB010000009">
    <property type="protein sequence ID" value="KAJ1159249.1"/>
    <property type="molecule type" value="Genomic_DNA"/>
</dbReference>
<comment type="caution">
    <text evidence="2">The sequence shown here is derived from an EMBL/GenBank/DDBJ whole genome shotgun (WGS) entry which is preliminary data.</text>
</comment>
<proteinExistence type="predicted"/>
<name>A0AAV7S434_PLEWA</name>
<protein>
    <submittedName>
        <fullName evidence="2">Uncharacterized protein</fullName>
    </submittedName>
</protein>
<sequence length="156" mass="16712">MLWPHSHGKFTARRLMSCGACRFVGGADALSGPPQSQRINRRPECSSEEGDIAKPRPLPPAPPPPWRPDRAPGRDPVPAGTNTGPLLPGRTLPGGDDTSGQHRSAPDWPPTPSGFENSKVEAEAVGFPRLGVCRTLGSPSYHEMAKISLQRTDDGY</sequence>
<dbReference type="Proteomes" id="UP001066276">
    <property type="component" value="Chromosome 5"/>
</dbReference>
<accession>A0AAV7S434</accession>
<dbReference type="AlphaFoldDB" id="A0AAV7S434"/>
<feature type="region of interest" description="Disordered" evidence="1">
    <location>
        <begin position="25"/>
        <end position="119"/>
    </location>
</feature>
<feature type="compositionally biased region" description="Pro residues" evidence="1">
    <location>
        <begin position="56"/>
        <end position="66"/>
    </location>
</feature>
<feature type="compositionally biased region" description="Low complexity" evidence="1">
    <location>
        <begin position="74"/>
        <end position="95"/>
    </location>
</feature>
<gene>
    <name evidence="2" type="ORF">NDU88_011917</name>
</gene>
<evidence type="ECO:0000313" key="2">
    <source>
        <dbReference type="EMBL" id="KAJ1159249.1"/>
    </source>
</evidence>
<organism evidence="2 3">
    <name type="scientific">Pleurodeles waltl</name>
    <name type="common">Iberian ribbed newt</name>
    <dbReference type="NCBI Taxonomy" id="8319"/>
    <lineage>
        <taxon>Eukaryota</taxon>
        <taxon>Metazoa</taxon>
        <taxon>Chordata</taxon>
        <taxon>Craniata</taxon>
        <taxon>Vertebrata</taxon>
        <taxon>Euteleostomi</taxon>
        <taxon>Amphibia</taxon>
        <taxon>Batrachia</taxon>
        <taxon>Caudata</taxon>
        <taxon>Salamandroidea</taxon>
        <taxon>Salamandridae</taxon>
        <taxon>Pleurodelinae</taxon>
        <taxon>Pleurodeles</taxon>
    </lineage>
</organism>
<keyword evidence="3" id="KW-1185">Reference proteome</keyword>
<evidence type="ECO:0000256" key="1">
    <source>
        <dbReference type="SAM" id="MobiDB-lite"/>
    </source>
</evidence>